<keyword evidence="2" id="KW-1185">Reference proteome</keyword>
<accession>A0A6J5GXX4</accession>
<dbReference type="RefSeq" id="WP_175197855.1">
    <property type="nucleotide sequence ID" value="NZ_CADIKL010000047.1"/>
</dbReference>
<organism evidence="1 2">
    <name type="scientific">Paraburkholderia caffeinitolerans</name>
    <dbReference type="NCBI Taxonomy" id="1723730"/>
    <lineage>
        <taxon>Bacteria</taxon>
        <taxon>Pseudomonadati</taxon>
        <taxon>Pseudomonadota</taxon>
        <taxon>Betaproteobacteria</taxon>
        <taxon>Burkholderiales</taxon>
        <taxon>Burkholderiaceae</taxon>
        <taxon>Paraburkholderia</taxon>
    </lineage>
</organism>
<evidence type="ECO:0000313" key="1">
    <source>
        <dbReference type="EMBL" id="CAB3805732.1"/>
    </source>
</evidence>
<dbReference type="EMBL" id="CADIKL010000047">
    <property type="protein sequence ID" value="CAB3805732.1"/>
    <property type="molecule type" value="Genomic_DNA"/>
</dbReference>
<name>A0A6J5GXX4_9BURK</name>
<sequence>MNFVDTILIRLADPAARGGVFDSDSLAQIASTAYDTSAMPIQGPYSAVFDDIQLGLAVPRVATLEGYWGRSTTGERTDSQFVFSGLGESSIRVDAFWRGSIIARSTPPTGHVSATRGTIVDAGQIDAEIVAALGALPADPTALENERRTRLLTHLRAAFAQPDLMTGALLDQWLHDNGASSVGDLITNLRGVLHAYPLQITFSPPNDVPSLPEPLPIGTALLIRDVGFSVGDLLTESRIVRQQLGQMGLTRAVDPSLPILEPLPITWIVPAAAFDDSGWPGAAAGMAADAARTARRTAAAGWLVLQGIGLAVV</sequence>
<proteinExistence type="predicted"/>
<evidence type="ECO:0000313" key="2">
    <source>
        <dbReference type="Proteomes" id="UP000494119"/>
    </source>
</evidence>
<reference evidence="1 2" key="1">
    <citation type="submission" date="2020-04" db="EMBL/GenBank/DDBJ databases">
        <authorList>
            <person name="De Canck E."/>
        </authorList>
    </citation>
    <scope>NUCLEOTIDE SEQUENCE [LARGE SCALE GENOMIC DNA]</scope>
    <source>
        <strain evidence="1 2">LMG 28688</strain>
    </source>
</reference>
<dbReference type="Proteomes" id="UP000494119">
    <property type="component" value="Unassembled WGS sequence"/>
</dbReference>
<protein>
    <submittedName>
        <fullName evidence="1">Uncharacterized protein</fullName>
    </submittedName>
</protein>
<dbReference type="AlphaFoldDB" id="A0A6J5GXX4"/>
<gene>
    <name evidence="1" type="ORF">LMG28688_06241</name>
</gene>